<reference evidence="2" key="1">
    <citation type="submission" date="2019-02" db="EMBL/GenBank/DDBJ databases">
        <authorList>
            <person name="Gruber-Vodicka R. H."/>
            <person name="Seah K. B. B."/>
        </authorList>
    </citation>
    <scope>NUCLEOTIDE SEQUENCE</scope>
    <source>
        <strain evidence="2">BECK_BZ131</strain>
    </source>
</reference>
<name>A0A450TKZ1_9GAMM</name>
<feature type="region of interest" description="Disordered" evidence="1">
    <location>
        <begin position="1"/>
        <end position="21"/>
    </location>
</feature>
<protein>
    <submittedName>
        <fullName evidence="2">Uncharacterized protein</fullName>
    </submittedName>
</protein>
<accession>A0A450TKZ1</accession>
<evidence type="ECO:0000313" key="2">
    <source>
        <dbReference type="EMBL" id="VFJ68300.1"/>
    </source>
</evidence>
<dbReference type="EMBL" id="CAADFE010000014">
    <property type="protein sequence ID" value="VFJ68300.1"/>
    <property type="molecule type" value="Genomic_DNA"/>
</dbReference>
<dbReference type="AlphaFoldDB" id="A0A450TKZ1"/>
<organism evidence="2">
    <name type="scientific">Candidatus Kentrum sp. FW</name>
    <dbReference type="NCBI Taxonomy" id="2126338"/>
    <lineage>
        <taxon>Bacteria</taxon>
        <taxon>Pseudomonadati</taxon>
        <taxon>Pseudomonadota</taxon>
        <taxon>Gammaproteobacteria</taxon>
        <taxon>Candidatus Kentrum</taxon>
    </lineage>
</organism>
<sequence length="61" mass="6705">MGGNGGPGSAVGGNGGPQFESGTYRVLVRDLREVWRRLIEYGLDAEYAHSLIDRTLFICYL</sequence>
<evidence type="ECO:0000256" key="1">
    <source>
        <dbReference type="SAM" id="MobiDB-lite"/>
    </source>
</evidence>
<feature type="compositionally biased region" description="Gly residues" evidence="1">
    <location>
        <begin position="1"/>
        <end position="16"/>
    </location>
</feature>
<gene>
    <name evidence="2" type="ORF">BECKFW1821C_GA0114237_101411</name>
</gene>
<proteinExistence type="predicted"/>